<dbReference type="NCBIfam" id="NF008607">
    <property type="entry name" value="PRK11579.1"/>
    <property type="match status" value="1"/>
</dbReference>
<dbReference type="SUPFAM" id="SSF51735">
    <property type="entry name" value="NAD(P)-binding Rossmann-fold domains"/>
    <property type="match status" value="1"/>
</dbReference>
<evidence type="ECO:0000256" key="1">
    <source>
        <dbReference type="ARBA" id="ARBA00010928"/>
    </source>
</evidence>
<dbReference type="AlphaFoldDB" id="A0A4P9VNZ6"/>
<evidence type="ECO:0000259" key="4">
    <source>
        <dbReference type="Pfam" id="PF02894"/>
    </source>
</evidence>
<protein>
    <submittedName>
        <fullName evidence="5">Oxidoreductase</fullName>
    </submittedName>
</protein>
<feature type="domain" description="Gfo/Idh/MocA-like oxidoreductase N-terminal" evidence="3">
    <location>
        <begin position="3"/>
        <end position="120"/>
    </location>
</feature>
<dbReference type="Pfam" id="PF01408">
    <property type="entry name" value="GFO_IDH_MocA"/>
    <property type="match status" value="1"/>
</dbReference>
<keyword evidence="2" id="KW-0560">Oxidoreductase</keyword>
<dbReference type="RefSeq" id="WP_094788195.1">
    <property type="nucleotide sequence ID" value="NZ_NDXW01000001.1"/>
</dbReference>
<evidence type="ECO:0000259" key="3">
    <source>
        <dbReference type="Pfam" id="PF01408"/>
    </source>
</evidence>
<dbReference type="GO" id="GO:0016491">
    <property type="term" value="F:oxidoreductase activity"/>
    <property type="evidence" value="ECO:0007669"/>
    <property type="project" value="UniProtKB-KW"/>
</dbReference>
<evidence type="ECO:0000256" key="2">
    <source>
        <dbReference type="ARBA" id="ARBA00023002"/>
    </source>
</evidence>
<evidence type="ECO:0000313" key="5">
    <source>
        <dbReference type="EMBL" id="RDH45198.1"/>
    </source>
</evidence>
<sequence>MAIKTAIVGYGYSAKTFHIPFLINSEYFELVAIKSSKPDEVNKELPGVQVYSEVNELLKSSDAELVIITAPSQYHYELATSCLQAKKHVVIEKPMVSEIAQGQSLVKLAEQQGVICSVYHNRRWDGDFLTVKKLISSGKLGAVRYVESHYDRFRPLVRDRWREQPGPGTGIWFDLGSHLLDQALCLFGLPQAITARCIPLRDNSTTTDFFHVLLHYPQLEMVLHGSPYSAAPNIRFQIQGTKGSFIKLGLDPQEEQLKAGVKPLESPGVMNSKWGKDNIEQYGVLYTEEQQEVITTEDGCYQNYYQAIADAILKGHDVPVTAQEGLDVIKLLALAVLSSDQGKTLSVDDFFK</sequence>
<comment type="caution">
    <text evidence="5">The sequence shown here is derived from an EMBL/GenBank/DDBJ whole genome shotgun (WGS) entry which is preliminary data.</text>
</comment>
<proteinExistence type="inferred from homology"/>
<dbReference type="InterPro" id="IPR004104">
    <property type="entry name" value="Gfo/Idh/MocA-like_OxRdtase_C"/>
</dbReference>
<dbReference type="InterPro" id="IPR051317">
    <property type="entry name" value="Gfo/Idh/MocA_oxidoreduct"/>
</dbReference>
<dbReference type="Gene3D" id="3.40.50.720">
    <property type="entry name" value="NAD(P)-binding Rossmann-like Domain"/>
    <property type="match status" value="1"/>
</dbReference>
<dbReference type="Proteomes" id="UP000257039">
    <property type="component" value="Unassembled WGS sequence"/>
</dbReference>
<comment type="similarity">
    <text evidence="1">Belongs to the Gfo/Idh/MocA family.</text>
</comment>
<dbReference type="Pfam" id="PF02894">
    <property type="entry name" value="GFO_IDH_MocA_C"/>
    <property type="match status" value="1"/>
</dbReference>
<dbReference type="EMBL" id="NDXW01000001">
    <property type="protein sequence ID" value="RDH45198.1"/>
    <property type="molecule type" value="Genomic_DNA"/>
</dbReference>
<dbReference type="GO" id="GO:0000166">
    <property type="term" value="F:nucleotide binding"/>
    <property type="evidence" value="ECO:0007669"/>
    <property type="project" value="InterPro"/>
</dbReference>
<keyword evidence="6" id="KW-1185">Reference proteome</keyword>
<name>A0A4P9VNZ6_9GAMM</name>
<organism evidence="5 6">
    <name type="scientific">Zooshikella ganghwensis</name>
    <dbReference type="NCBI Taxonomy" id="202772"/>
    <lineage>
        <taxon>Bacteria</taxon>
        <taxon>Pseudomonadati</taxon>
        <taxon>Pseudomonadota</taxon>
        <taxon>Gammaproteobacteria</taxon>
        <taxon>Oceanospirillales</taxon>
        <taxon>Zooshikellaceae</taxon>
        <taxon>Zooshikella</taxon>
    </lineage>
</organism>
<dbReference type="PANTHER" id="PTHR43708:SF5">
    <property type="entry name" value="CONSERVED EXPRESSED OXIDOREDUCTASE (EUROFUNG)-RELATED"/>
    <property type="match status" value="1"/>
</dbReference>
<dbReference type="InterPro" id="IPR000683">
    <property type="entry name" value="Gfo/Idh/MocA-like_OxRdtase_N"/>
</dbReference>
<dbReference type="PANTHER" id="PTHR43708">
    <property type="entry name" value="CONSERVED EXPRESSED OXIDOREDUCTASE (EUROFUNG)"/>
    <property type="match status" value="1"/>
</dbReference>
<dbReference type="Gene3D" id="3.30.360.10">
    <property type="entry name" value="Dihydrodipicolinate Reductase, domain 2"/>
    <property type="match status" value="1"/>
</dbReference>
<accession>A0A4P9VNZ6</accession>
<reference evidence="5 6" key="1">
    <citation type="submission" date="2017-04" db="EMBL/GenBank/DDBJ databases">
        <title>Draft genome sequence of Zooshikella ganghwensis VG4 isolated from Red Sea sediments.</title>
        <authorList>
            <person name="Rehman Z."/>
            <person name="Alam I."/>
            <person name="Kamau A."/>
            <person name="Bajic V."/>
            <person name="Leiknes T."/>
        </authorList>
    </citation>
    <scope>NUCLEOTIDE SEQUENCE [LARGE SCALE GENOMIC DNA]</scope>
    <source>
        <strain evidence="5 6">VG4</strain>
    </source>
</reference>
<feature type="domain" description="Gfo/Idh/MocA-like oxidoreductase C-terminal" evidence="4">
    <location>
        <begin position="132"/>
        <end position="346"/>
    </location>
</feature>
<evidence type="ECO:0000313" key="6">
    <source>
        <dbReference type="Proteomes" id="UP000257039"/>
    </source>
</evidence>
<dbReference type="InterPro" id="IPR036291">
    <property type="entry name" value="NAD(P)-bd_dom_sf"/>
</dbReference>
<gene>
    <name evidence="5" type="ORF">B9G39_18095</name>
</gene>